<protein>
    <recommendedName>
        <fullName evidence="1">Formylmethanofuran dehydrogenase subunit E domain-containing protein</fullName>
    </recommendedName>
</protein>
<dbReference type="OrthoDB" id="9804309at2"/>
<reference evidence="2 3" key="1">
    <citation type="submission" date="2016-11" db="EMBL/GenBank/DDBJ databases">
        <title>Comparative genomics of Acidibacillus ferroxidans species.</title>
        <authorList>
            <person name="Oliveira G."/>
            <person name="Nunes G."/>
            <person name="Oliveira R."/>
            <person name="Araujo F."/>
            <person name="Salim A."/>
            <person name="Scholte L."/>
            <person name="Morais D."/>
            <person name="Nancucheo I."/>
            <person name="Johnson D.B."/>
            <person name="Grail B."/>
            <person name="Bittencourt J."/>
            <person name="Valadares R."/>
        </authorList>
    </citation>
    <scope>NUCLEOTIDE SEQUENCE [LARGE SCALE GENOMIC DNA]</scope>
    <source>
        <strain evidence="2 3">Y002</strain>
    </source>
</reference>
<proteinExistence type="predicted"/>
<feature type="domain" description="Formylmethanofuran dehydrogenase subunit E" evidence="1">
    <location>
        <begin position="51"/>
        <end position="175"/>
    </location>
</feature>
<dbReference type="Proteomes" id="UP000245380">
    <property type="component" value="Unassembled WGS sequence"/>
</dbReference>
<dbReference type="InterPro" id="IPR003814">
    <property type="entry name" value="FmdEsu_dom"/>
</dbReference>
<keyword evidence="3" id="KW-1185">Reference proteome</keyword>
<gene>
    <name evidence="2" type="ORF">BM613_05005</name>
</gene>
<dbReference type="AlphaFoldDB" id="A0A2U3D9U0"/>
<evidence type="ECO:0000259" key="1">
    <source>
        <dbReference type="Pfam" id="PF02663"/>
    </source>
</evidence>
<dbReference type="SUPFAM" id="SSF143555">
    <property type="entry name" value="FwdE-like"/>
    <property type="match status" value="1"/>
</dbReference>
<dbReference type="Gene3D" id="3.30.1330.130">
    <property type="match status" value="1"/>
</dbReference>
<sequence>MTQMDDELWYWSVDAQTAPYLPVFQVRDTESSHGRYAKGIKQIHGIDLVRFHGHACDGLFRGMYAMSLALQFLFPDGVVDRTDLRFLSRNSPCLGDVGAYLTGGRVRFGTQDVRNRPGVWYIVQRVSTGKTVEVVEEEGFFPHEIMDMEARLSHISQQEKSEAVTTLKQMQEDWLRNSLFPSHPEEHYMVQEIDFVWEDVPYSHKGTRTDVLYKDVP</sequence>
<organism evidence="2 3">
    <name type="scientific">Sulfoacidibacillus thermotolerans</name>
    <name type="common">Acidibacillus sulfuroxidans</name>
    <dbReference type="NCBI Taxonomy" id="1765684"/>
    <lineage>
        <taxon>Bacteria</taxon>
        <taxon>Bacillati</taxon>
        <taxon>Bacillota</taxon>
        <taxon>Bacilli</taxon>
        <taxon>Bacillales</taxon>
        <taxon>Alicyclobacillaceae</taxon>
        <taxon>Sulfoacidibacillus</taxon>
    </lineage>
</organism>
<dbReference type="Pfam" id="PF02663">
    <property type="entry name" value="FmdE"/>
    <property type="match status" value="1"/>
</dbReference>
<evidence type="ECO:0000313" key="2">
    <source>
        <dbReference type="EMBL" id="PWI58035.1"/>
    </source>
</evidence>
<dbReference type="EMBL" id="MPDK01000006">
    <property type="protein sequence ID" value="PWI58035.1"/>
    <property type="molecule type" value="Genomic_DNA"/>
</dbReference>
<accession>A0A2U3D9U0</accession>
<name>A0A2U3D9U0_SULT2</name>
<comment type="caution">
    <text evidence="2">The sequence shown here is derived from an EMBL/GenBank/DDBJ whole genome shotgun (WGS) entry which is preliminary data.</text>
</comment>
<evidence type="ECO:0000313" key="3">
    <source>
        <dbReference type="Proteomes" id="UP000245380"/>
    </source>
</evidence>